<name>A0A8S5TJ43_9CAUD</name>
<sequence length="41" mass="4686">MVCYWPIASQLQAITLLLPSELRVDMKKFVFVILVAAKVYS</sequence>
<reference evidence="1" key="1">
    <citation type="journal article" date="2021" name="Proc. Natl. Acad. Sci. U.S.A.">
        <title>A Catalog of Tens of Thousands of Viruses from Human Metagenomes Reveals Hidden Associations with Chronic Diseases.</title>
        <authorList>
            <person name="Tisza M.J."/>
            <person name="Buck C.B."/>
        </authorList>
    </citation>
    <scope>NUCLEOTIDE SEQUENCE</scope>
    <source>
        <strain evidence="1">Ct9dX1</strain>
    </source>
</reference>
<evidence type="ECO:0000313" key="1">
    <source>
        <dbReference type="EMBL" id="DAF63083.1"/>
    </source>
</evidence>
<proteinExistence type="predicted"/>
<protein>
    <submittedName>
        <fullName evidence="1">Uncharacterized protein</fullName>
    </submittedName>
</protein>
<dbReference type="EMBL" id="BK032832">
    <property type="protein sequence ID" value="DAF63083.1"/>
    <property type="molecule type" value="Genomic_DNA"/>
</dbReference>
<organism evidence="1">
    <name type="scientific">Myoviridae sp. ct9dX1</name>
    <dbReference type="NCBI Taxonomy" id="2827665"/>
    <lineage>
        <taxon>Viruses</taxon>
        <taxon>Duplodnaviria</taxon>
        <taxon>Heunggongvirae</taxon>
        <taxon>Uroviricota</taxon>
        <taxon>Caudoviricetes</taxon>
    </lineage>
</organism>
<accession>A0A8S5TJ43</accession>